<name>A0A2J6S148_HYAVF</name>
<dbReference type="STRING" id="1149755.A0A2J6S148"/>
<evidence type="ECO:0000313" key="2">
    <source>
        <dbReference type="EMBL" id="PMD44501.1"/>
    </source>
</evidence>
<dbReference type="GO" id="GO:0008757">
    <property type="term" value="F:S-adenosylmethionine-dependent methyltransferase activity"/>
    <property type="evidence" value="ECO:0007669"/>
    <property type="project" value="InterPro"/>
</dbReference>
<dbReference type="AlphaFoldDB" id="A0A2J6S148"/>
<dbReference type="InterPro" id="IPR013216">
    <property type="entry name" value="Methyltransf_11"/>
</dbReference>
<dbReference type="OrthoDB" id="10017101at2759"/>
<dbReference type="InterPro" id="IPR029063">
    <property type="entry name" value="SAM-dependent_MTases_sf"/>
</dbReference>
<keyword evidence="2" id="KW-0489">Methyltransferase</keyword>
<sequence>MAYNEHFKGEDPSVTKFYGDRTILTSCAYLLPHLKPNTAILDVGCGPGTITAGLSKIVTSGTVTGVDITTPIIERARSTFPPSSYPNLSFAVSNATDLSEFKDNSFDIVHAHQVFVHLQEPLKALRELYRVCKPGGIVACREGNGRRILSLKPDLPAIREYWDNTVAYMDKSGGHIDAGARLEEWAKELGFEEHGGKIVLQMGELRFPSHAEGMKGENAEQAVRAGIATKEQMERWREAWENFDRTDGSEFVIETGEILCWKGEV</sequence>
<dbReference type="Pfam" id="PF08241">
    <property type="entry name" value="Methyltransf_11"/>
    <property type="match status" value="1"/>
</dbReference>
<evidence type="ECO:0000313" key="3">
    <source>
        <dbReference type="Proteomes" id="UP000235786"/>
    </source>
</evidence>
<proteinExistence type="predicted"/>
<dbReference type="CDD" id="cd02440">
    <property type="entry name" value="AdoMet_MTases"/>
    <property type="match status" value="1"/>
</dbReference>
<reference evidence="2 3" key="1">
    <citation type="submission" date="2016-04" db="EMBL/GenBank/DDBJ databases">
        <title>A degradative enzymes factory behind the ericoid mycorrhizal symbiosis.</title>
        <authorList>
            <consortium name="DOE Joint Genome Institute"/>
            <person name="Martino E."/>
            <person name="Morin E."/>
            <person name="Grelet G."/>
            <person name="Kuo A."/>
            <person name="Kohler A."/>
            <person name="Daghino S."/>
            <person name="Barry K."/>
            <person name="Choi C."/>
            <person name="Cichocki N."/>
            <person name="Clum A."/>
            <person name="Copeland A."/>
            <person name="Hainaut M."/>
            <person name="Haridas S."/>
            <person name="Labutti K."/>
            <person name="Lindquist E."/>
            <person name="Lipzen A."/>
            <person name="Khouja H.-R."/>
            <person name="Murat C."/>
            <person name="Ohm R."/>
            <person name="Olson A."/>
            <person name="Spatafora J."/>
            <person name="Veneault-Fourrey C."/>
            <person name="Henrissat B."/>
            <person name="Grigoriev I."/>
            <person name="Martin F."/>
            <person name="Perotto S."/>
        </authorList>
    </citation>
    <scope>NUCLEOTIDE SEQUENCE [LARGE SCALE GENOMIC DNA]</scope>
    <source>
        <strain evidence="2 3">F</strain>
    </source>
</reference>
<dbReference type="Gene3D" id="3.40.50.150">
    <property type="entry name" value="Vaccinia Virus protein VP39"/>
    <property type="match status" value="1"/>
</dbReference>
<dbReference type="PANTHER" id="PTHR43591">
    <property type="entry name" value="METHYLTRANSFERASE"/>
    <property type="match status" value="1"/>
</dbReference>
<dbReference type="SUPFAM" id="SSF53335">
    <property type="entry name" value="S-adenosyl-L-methionine-dependent methyltransferases"/>
    <property type="match status" value="1"/>
</dbReference>
<organism evidence="2 3">
    <name type="scientific">Hyaloscypha variabilis (strain UAMH 11265 / GT02V1 / F)</name>
    <name type="common">Meliniomyces variabilis</name>
    <dbReference type="NCBI Taxonomy" id="1149755"/>
    <lineage>
        <taxon>Eukaryota</taxon>
        <taxon>Fungi</taxon>
        <taxon>Dikarya</taxon>
        <taxon>Ascomycota</taxon>
        <taxon>Pezizomycotina</taxon>
        <taxon>Leotiomycetes</taxon>
        <taxon>Helotiales</taxon>
        <taxon>Hyaloscyphaceae</taxon>
        <taxon>Hyaloscypha</taxon>
        <taxon>Hyaloscypha variabilis</taxon>
    </lineage>
</organism>
<feature type="domain" description="Methyltransferase type 11" evidence="1">
    <location>
        <begin position="41"/>
        <end position="140"/>
    </location>
</feature>
<dbReference type="PANTHER" id="PTHR43591:SF24">
    <property type="entry name" value="2-METHOXY-6-POLYPRENYL-1,4-BENZOQUINOL METHYLASE, MITOCHONDRIAL"/>
    <property type="match status" value="1"/>
</dbReference>
<dbReference type="GO" id="GO:0032259">
    <property type="term" value="P:methylation"/>
    <property type="evidence" value="ECO:0007669"/>
    <property type="project" value="UniProtKB-KW"/>
</dbReference>
<protein>
    <submittedName>
        <fullName evidence="2">Putative methyltransferase-UbiE family</fullName>
    </submittedName>
</protein>
<keyword evidence="2" id="KW-0808">Transferase</keyword>
<keyword evidence="3" id="KW-1185">Reference proteome</keyword>
<evidence type="ECO:0000259" key="1">
    <source>
        <dbReference type="Pfam" id="PF08241"/>
    </source>
</evidence>
<accession>A0A2J6S148</accession>
<dbReference type="EMBL" id="KZ613941">
    <property type="protein sequence ID" value="PMD44501.1"/>
    <property type="molecule type" value="Genomic_DNA"/>
</dbReference>
<dbReference type="Proteomes" id="UP000235786">
    <property type="component" value="Unassembled WGS sequence"/>
</dbReference>
<gene>
    <name evidence="2" type="ORF">L207DRAFT_509239</name>
</gene>